<evidence type="ECO:0000256" key="7">
    <source>
        <dbReference type="ARBA" id="ARBA00022723"/>
    </source>
</evidence>
<dbReference type="Pfam" id="PF00919">
    <property type="entry name" value="UPF0004"/>
    <property type="match status" value="1"/>
</dbReference>
<dbReference type="SFLD" id="SFLDG01082">
    <property type="entry name" value="B12-binding_domain_containing"/>
    <property type="match status" value="1"/>
</dbReference>
<dbReference type="InterPro" id="IPR038135">
    <property type="entry name" value="Methylthiotransferase_N_sf"/>
</dbReference>
<keyword evidence="9" id="KW-0411">Iron-sulfur</keyword>
<dbReference type="InterPro" id="IPR023404">
    <property type="entry name" value="rSAM_horseshoe"/>
</dbReference>
<dbReference type="InterPro" id="IPR006638">
    <property type="entry name" value="Elp3/MiaA/NifB-like_rSAM"/>
</dbReference>
<dbReference type="InterPro" id="IPR020612">
    <property type="entry name" value="Methylthiotransferase_CS"/>
</dbReference>
<feature type="domain" description="Radical SAM core" evidence="13">
    <location>
        <begin position="166"/>
        <end position="398"/>
    </location>
</feature>
<dbReference type="AlphaFoldDB" id="A0A1G5HD95"/>
<protein>
    <submittedName>
        <fullName evidence="14">Threonylcarbamoyladenosine tRNA methylthiotransferase MtaB</fullName>
    </submittedName>
</protein>
<evidence type="ECO:0000256" key="5">
    <source>
        <dbReference type="ARBA" id="ARBA00022691"/>
    </source>
</evidence>
<keyword evidence="8" id="KW-0408">Iron</keyword>
<dbReference type="RefSeq" id="WP_054965848.1">
    <property type="nucleotide sequence ID" value="NZ_FMUN01000008.1"/>
</dbReference>
<evidence type="ECO:0000256" key="9">
    <source>
        <dbReference type="ARBA" id="ARBA00023014"/>
    </source>
</evidence>
<dbReference type="SFLD" id="SFLDS00029">
    <property type="entry name" value="Radical_SAM"/>
    <property type="match status" value="1"/>
</dbReference>
<dbReference type="GO" id="GO:0046872">
    <property type="term" value="F:metal ion binding"/>
    <property type="evidence" value="ECO:0007669"/>
    <property type="project" value="UniProtKB-KW"/>
</dbReference>
<reference evidence="15" key="1">
    <citation type="submission" date="2016-10" db="EMBL/GenBank/DDBJ databases">
        <authorList>
            <person name="Varghese N."/>
        </authorList>
    </citation>
    <scope>NUCLEOTIDE SEQUENCE [LARGE SCALE GENOMIC DNA]</scope>
    <source>
        <strain evidence="15">HL 19</strain>
    </source>
</reference>
<dbReference type="PANTHER" id="PTHR43837">
    <property type="entry name" value="RIBOSOMAL PROTEIN S12 METHYLTHIOTRANSFERASE RIMO"/>
    <property type="match status" value="1"/>
</dbReference>
<dbReference type="EMBL" id="FMUN01000008">
    <property type="protein sequence ID" value="SCY61825.1"/>
    <property type="molecule type" value="Genomic_DNA"/>
</dbReference>
<dbReference type="NCBIfam" id="TIGR01579">
    <property type="entry name" value="MiaB-like-C"/>
    <property type="match status" value="1"/>
</dbReference>
<keyword evidence="3" id="KW-0963">Cytoplasm</keyword>
<feature type="domain" description="MTTase N-terminal" evidence="12">
    <location>
        <begin position="29"/>
        <end position="145"/>
    </location>
</feature>
<dbReference type="SUPFAM" id="SSF102114">
    <property type="entry name" value="Radical SAM enzymes"/>
    <property type="match status" value="1"/>
</dbReference>
<dbReference type="PROSITE" id="PS51449">
    <property type="entry name" value="MTTASE_N"/>
    <property type="match status" value="1"/>
</dbReference>
<dbReference type="InterPro" id="IPR013848">
    <property type="entry name" value="Methylthiotransferase_N"/>
</dbReference>
<keyword evidence="7" id="KW-0479">Metal-binding</keyword>
<dbReference type="PANTHER" id="PTHR43837:SF1">
    <property type="entry name" value="RIBOSOMAL PROTEIN US12 METHYLTHIOTRANSFERASE RIMO"/>
    <property type="match status" value="1"/>
</dbReference>
<evidence type="ECO:0000256" key="3">
    <source>
        <dbReference type="ARBA" id="ARBA00022490"/>
    </source>
</evidence>
<dbReference type="PROSITE" id="PS50926">
    <property type="entry name" value="TRAM"/>
    <property type="match status" value="1"/>
</dbReference>
<keyword evidence="2" id="KW-0004">4Fe-4S</keyword>
<comment type="cofactor">
    <cofactor evidence="1">
        <name>[4Fe-4S] cluster</name>
        <dbReference type="ChEBI" id="CHEBI:49883"/>
    </cofactor>
</comment>
<dbReference type="InterPro" id="IPR005840">
    <property type="entry name" value="Ribosomal_uS12_MeSTrfase_RimO"/>
</dbReference>
<evidence type="ECO:0000259" key="13">
    <source>
        <dbReference type="PROSITE" id="PS51918"/>
    </source>
</evidence>
<name>A0A1G5HD95_9GAMM</name>
<dbReference type="Gene3D" id="3.80.30.20">
    <property type="entry name" value="tm_1862 like domain"/>
    <property type="match status" value="1"/>
</dbReference>
<dbReference type="InterPro" id="IPR007197">
    <property type="entry name" value="rSAM"/>
</dbReference>
<keyword evidence="15" id="KW-1185">Reference proteome</keyword>
<keyword evidence="6" id="KW-0819">tRNA processing</keyword>
<evidence type="ECO:0000259" key="12">
    <source>
        <dbReference type="PROSITE" id="PS51449"/>
    </source>
</evidence>
<dbReference type="GO" id="GO:0005829">
    <property type="term" value="C:cytosol"/>
    <property type="evidence" value="ECO:0007669"/>
    <property type="project" value="TreeGrafter"/>
</dbReference>
<dbReference type="InterPro" id="IPR006467">
    <property type="entry name" value="MiaB-like_bact"/>
</dbReference>
<evidence type="ECO:0000256" key="10">
    <source>
        <dbReference type="SAM" id="MobiDB-lite"/>
    </source>
</evidence>
<dbReference type="NCBIfam" id="TIGR00089">
    <property type="entry name" value="MiaB/RimO family radical SAM methylthiotransferase"/>
    <property type="match status" value="1"/>
</dbReference>
<dbReference type="Pfam" id="PF04055">
    <property type="entry name" value="Radical_SAM"/>
    <property type="match status" value="1"/>
</dbReference>
<evidence type="ECO:0000256" key="1">
    <source>
        <dbReference type="ARBA" id="ARBA00001966"/>
    </source>
</evidence>
<gene>
    <name evidence="14" type="ORF">SAMN05661077_2706</name>
</gene>
<dbReference type="SFLD" id="SFLDG01061">
    <property type="entry name" value="methylthiotransferase"/>
    <property type="match status" value="1"/>
</dbReference>
<dbReference type="Gene3D" id="3.40.50.12160">
    <property type="entry name" value="Methylthiotransferase, N-terminal domain"/>
    <property type="match status" value="1"/>
</dbReference>
<dbReference type="OrthoDB" id="9805215at2"/>
<keyword evidence="4 14" id="KW-0808">Transferase</keyword>
<keyword evidence="5" id="KW-0949">S-adenosyl-L-methionine</keyword>
<evidence type="ECO:0000256" key="8">
    <source>
        <dbReference type="ARBA" id="ARBA00023004"/>
    </source>
</evidence>
<evidence type="ECO:0000313" key="14">
    <source>
        <dbReference type="EMBL" id="SCY61825.1"/>
    </source>
</evidence>
<dbReference type="CDD" id="cd01335">
    <property type="entry name" value="Radical_SAM"/>
    <property type="match status" value="1"/>
</dbReference>
<sequence length="462" mass="50423">MSGESAPLTFVRPSPEDAAEPRPGTGNVRRVATSTMGCKVNQFETEAIRQALRGADYELVPFEAEADLYLVNTCTVTREADRQARQLVRRALRRNPDAFMVVAGCYAQRDPEAVAAIPGVDLVLGNGEKVDAHGLIPDLEAGDLPQVMVGDPGDGAAVPEGLLTRFESRTRGFLQVQQGCDQSCTFCIISSVRGGSRSVPVRHVVRQVDRWAQVGTREFVVTGVDVGSYGADLEGGADLAGLLAAVAEREGDFRLRLSSLDPSHITDELIDLFREEPKLCPHVHLSLQHGDAKVLKQMKRRYGPDLVRERMAALREAAPDLVLSADVLVGFPTETEAAFDNALALVEELEIAYPHVFPFSPRPETPGGRIPESKQVPAPERKARAARMRELGAEIRTRVLARAVGRPQRVLVEEPDRHHPGWMRGRAATYLPVLLPEGRAEPGELVECVPERVEEETLVAPG</sequence>
<feature type="region of interest" description="Disordered" evidence="10">
    <location>
        <begin position="1"/>
        <end position="28"/>
    </location>
</feature>
<dbReference type="PROSITE" id="PS51918">
    <property type="entry name" value="RADICAL_SAM"/>
    <property type="match status" value="1"/>
</dbReference>
<dbReference type="PROSITE" id="PS01278">
    <property type="entry name" value="MTTASE_RADICAL"/>
    <property type="match status" value="1"/>
</dbReference>
<evidence type="ECO:0000313" key="15">
    <source>
        <dbReference type="Proteomes" id="UP000183104"/>
    </source>
</evidence>
<dbReference type="FunFam" id="3.40.50.12160:FF:000004">
    <property type="entry name" value="Threonylcarbamoyladenosine tRNA methylthiotransferase MtaB"/>
    <property type="match status" value="1"/>
</dbReference>
<dbReference type="InterPro" id="IPR058240">
    <property type="entry name" value="rSAM_sf"/>
</dbReference>
<evidence type="ECO:0000256" key="2">
    <source>
        <dbReference type="ARBA" id="ARBA00022485"/>
    </source>
</evidence>
<dbReference type="GO" id="GO:0035599">
    <property type="term" value="F:aspartic acid methylthiotransferase activity"/>
    <property type="evidence" value="ECO:0007669"/>
    <property type="project" value="TreeGrafter"/>
</dbReference>
<dbReference type="Proteomes" id="UP000183104">
    <property type="component" value="Unassembled WGS sequence"/>
</dbReference>
<organism evidence="14 15">
    <name type="scientific">Thiohalorhabdus denitrificans</name>
    <dbReference type="NCBI Taxonomy" id="381306"/>
    <lineage>
        <taxon>Bacteria</taxon>
        <taxon>Pseudomonadati</taxon>
        <taxon>Pseudomonadota</taxon>
        <taxon>Gammaproteobacteria</taxon>
        <taxon>Thiohalorhabdales</taxon>
        <taxon>Thiohalorhabdaceae</taxon>
        <taxon>Thiohalorhabdus</taxon>
    </lineage>
</organism>
<evidence type="ECO:0000259" key="11">
    <source>
        <dbReference type="PROSITE" id="PS50926"/>
    </source>
</evidence>
<accession>A0A1G5HD95</accession>
<dbReference type="InterPro" id="IPR002792">
    <property type="entry name" value="TRAM_dom"/>
</dbReference>
<evidence type="ECO:0000256" key="4">
    <source>
        <dbReference type="ARBA" id="ARBA00022679"/>
    </source>
</evidence>
<evidence type="ECO:0000256" key="6">
    <source>
        <dbReference type="ARBA" id="ARBA00022694"/>
    </source>
</evidence>
<dbReference type="STRING" id="381306.AN478_06715"/>
<dbReference type="InterPro" id="IPR005839">
    <property type="entry name" value="Methylthiotransferase"/>
</dbReference>
<dbReference type="GO" id="GO:0051539">
    <property type="term" value="F:4 iron, 4 sulfur cluster binding"/>
    <property type="evidence" value="ECO:0007669"/>
    <property type="project" value="UniProtKB-KW"/>
</dbReference>
<proteinExistence type="predicted"/>
<feature type="domain" description="TRAM" evidence="11">
    <location>
        <begin position="401"/>
        <end position="462"/>
    </location>
</feature>
<dbReference type="SMART" id="SM00729">
    <property type="entry name" value="Elp3"/>
    <property type="match status" value="1"/>
</dbReference>
<dbReference type="GO" id="GO:0006400">
    <property type="term" value="P:tRNA modification"/>
    <property type="evidence" value="ECO:0007669"/>
    <property type="project" value="InterPro"/>
</dbReference>